<name>A0ABX2RUB4_9ACTN</name>
<dbReference type="EMBL" id="JACCCQ010000001">
    <property type="protein sequence ID" value="NYF58844.1"/>
    <property type="molecule type" value="Genomic_DNA"/>
</dbReference>
<organism evidence="1 2">
    <name type="scientific">Micromonospora purpureochromogenes</name>
    <dbReference type="NCBI Taxonomy" id="47872"/>
    <lineage>
        <taxon>Bacteria</taxon>
        <taxon>Bacillati</taxon>
        <taxon>Actinomycetota</taxon>
        <taxon>Actinomycetes</taxon>
        <taxon>Micromonosporales</taxon>
        <taxon>Micromonosporaceae</taxon>
        <taxon>Micromonospora</taxon>
    </lineage>
</organism>
<accession>A0ABX2RUB4</accession>
<dbReference type="Proteomes" id="UP000631553">
    <property type="component" value="Unassembled WGS sequence"/>
</dbReference>
<evidence type="ECO:0000313" key="2">
    <source>
        <dbReference type="Proteomes" id="UP000631553"/>
    </source>
</evidence>
<comment type="caution">
    <text evidence="1">The sequence shown here is derived from an EMBL/GenBank/DDBJ whole genome shotgun (WGS) entry which is preliminary data.</text>
</comment>
<dbReference type="RefSeq" id="WP_257028464.1">
    <property type="nucleotide sequence ID" value="NZ_JACCCQ010000001.1"/>
</dbReference>
<proteinExistence type="predicted"/>
<keyword evidence="2" id="KW-1185">Reference proteome</keyword>
<gene>
    <name evidence="1" type="ORF">HDA35_004675</name>
</gene>
<protein>
    <submittedName>
        <fullName evidence="1">Uncharacterized protein</fullName>
    </submittedName>
</protein>
<reference evidence="1 2" key="1">
    <citation type="submission" date="2020-07" db="EMBL/GenBank/DDBJ databases">
        <title>Sequencing the genomes of 1000 actinobacteria strains.</title>
        <authorList>
            <person name="Klenk H.-P."/>
        </authorList>
    </citation>
    <scope>NUCLEOTIDE SEQUENCE [LARGE SCALE GENOMIC DNA]</scope>
    <source>
        <strain evidence="1 2">DSM 43814</strain>
    </source>
</reference>
<evidence type="ECO:0000313" key="1">
    <source>
        <dbReference type="EMBL" id="NYF58844.1"/>
    </source>
</evidence>
<sequence length="43" mass="4716">MPEAVGDPTDRERTELIAVEPGAGSRRILTTLPDATRVPGRQW</sequence>